<comment type="caution">
    <text evidence="2">The sequence shown here is derived from an EMBL/GenBank/DDBJ whole genome shotgun (WGS) entry which is preliminary data.</text>
</comment>
<dbReference type="Proteomes" id="UP000193642">
    <property type="component" value="Unassembled WGS sequence"/>
</dbReference>
<dbReference type="PANTHER" id="PTHR43798">
    <property type="entry name" value="MONOACYLGLYCEROL LIPASE"/>
    <property type="match status" value="1"/>
</dbReference>
<evidence type="ECO:0000313" key="2">
    <source>
        <dbReference type="EMBL" id="ORY52664.1"/>
    </source>
</evidence>
<dbReference type="OrthoDB" id="408373at2759"/>
<keyword evidence="2" id="KW-0378">Hydrolase</keyword>
<protein>
    <submittedName>
        <fullName evidence="2">Alpha/beta-hydrolase</fullName>
    </submittedName>
</protein>
<dbReference type="EMBL" id="MCGO01000003">
    <property type="protein sequence ID" value="ORY52664.1"/>
    <property type="molecule type" value="Genomic_DNA"/>
</dbReference>
<dbReference type="InterPro" id="IPR029058">
    <property type="entry name" value="AB_hydrolase_fold"/>
</dbReference>
<dbReference type="PANTHER" id="PTHR43798:SF33">
    <property type="entry name" value="HYDROLASE, PUTATIVE (AFU_ORTHOLOGUE AFUA_2G14860)-RELATED"/>
    <property type="match status" value="1"/>
</dbReference>
<dbReference type="GO" id="GO:0016787">
    <property type="term" value="F:hydrolase activity"/>
    <property type="evidence" value="ECO:0007669"/>
    <property type="project" value="UniProtKB-KW"/>
</dbReference>
<dbReference type="SUPFAM" id="SSF53474">
    <property type="entry name" value="alpha/beta-Hydrolases"/>
    <property type="match status" value="1"/>
</dbReference>
<dbReference type="STRING" id="329046.A0A1Y2D0K9"/>
<dbReference type="GO" id="GO:0016020">
    <property type="term" value="C:membrane"/>
    <property type="evidence" value="ECO:0007669"/>
    <property type="project" value="TreeGrafter"/>
</dbReference>
<proteinExistence type="predicted"/>
<evidence type="ECO:0000313" key="3">
    <source>
        <dbReference type="Proteomes" id="UP000193642"/>
    </source>
</evidence>
<reference evidence="2 3" key="1">
    <citation type="submission" date="2016-07" db="EMBL/GenBank/DDBJ databases">
        <title>Pervasive Adenine N6-methylation of Active Genes in Fungi.</title>
        <authorList>
            <consortium name="DOE Joint Genome Institute"/>
            <person name="Mondo S.J."/>
            <person name="Dannebaum R.O."/>
            <person name="Kuo R.C."/>
            <person name="Labutti K."/>
            <person name="Haridas S."/>
            <person name="Kuo A."/>
            <person name="Salamov A."/>
            <person name="Ahrendt S.R."/>
            <person name="Lipzen A."/>
            <person name="Sullivan W."/>
            <person name="Andreopoulos W.B."/>
            <person name="Clum A."/>
            <person name="Lindquist E."/>
            <person name="Daum C."/>
            <person name="Ramamoorthy G.K."/>
            <person name="Gryganskyi A."/>
            <person name="Culley D."/>
            <person name="Magnuson J.K."/>
            <person name="James T.Y."/>
            <person name="O'Malley M.A."/>
            <person name="Stajich J.E."/>
            <person name="Spatafora J.W."/>
            <person name="Visel A."/>
            <person name="Grigoriev I.V."/>
        </authorList>
    </citation>
    <scope>NUCLEOTIDE SEQUENCE [LARGE SCALE GENOMIC DNA]</scope>
    <source>
        <strain evidence="2 3">JEL800</strain>
    </source>
</reference>
<dbReference type="Pfam" id="PF00561">
    <property type="entry name" value="Abhydrolase_1"/>
    <property type="match status" value="1"/>
</dbReference>
<accession>A0A1Y2D0K9</accession>
<name>A0A1Y2D0K9_9FUNG</name>
<gene>
    <name evidence="2" type="ORF">BCR33DRAFT_325049</name>
</gene>
<dbReference type="PRINTS" id="PR00111">
    <property type="entry name" value="ABHYDROLASE"/>
</dbReference>
<dbReference type="InterPro" id="IPR000073">
    <property type="entry name" value="AB_hydrolase_1"/>
</dbReference>
<keyword evidence="3" id="KW-1185">Reference proteome</keyword>
<evidence type="ECO:0000259" key="1">
    <source>
        <dbReference type="Pfam" id="PF00561"/>
    </source>
</evidence>
<dbReference type="InterPro" id="IPR050266">
    <property type="entry name" value="AB_hydrolase_sf"/>
</dbReference>
<sequence length="246" mass="27301">MGVHAPNPRIPCCQGYRVCIYDVYGRGYSASPGVKYDHATYTQQIHDLLTHISWTRASIIAYSMGGAISVCFAAAYPEMVDRLILAAPAGLLERLPVDGRLVGVPVLGPLFVSLFGRRYLLRSSLADYADGPYGKEPHMLHFAAVQELNFLHNPGLLRAYISTITDGPISRIHGAYERVGKLLGNKVLCVWGTADTIVEHKTLMPHFRRLMPKAKVIELEGRSHAFVPETFEALLEPAVEFLKNRQ</sequence>
<organism evidence="2 3">
    <name type="scientific">Rhizoclosmatium globosum</name>
    <dbReference type="NCBI Taxonomy" id="329046"/>
    <lineage>
        <taxon>Eukaryota</taxon>
        <taxon>Fungi</taxon>
        <taxon>Fungi incertae sedis</taxon>
        <taxon>Chytridiomycota</taxon>
        <taxon>Chytridiomycota incertae sedis</taxon>
        <taxon>Chytridiomycetes</taxon>
        <taxon>Chytridiales</taxon>
        <taxon>Chytriomycetaceae</taxon>
        <taxon>Rhizoclosmatium</taxon>
    </lineage>
</organism>
<dbReference type="AlphaFoldDB" id="A0A1Y2D0K9"/>
<feature type="domain" description="AB hydrolase-1" evidence="1">
    <location>
        <begin position="11"/>
        <end position="225"/>
    </location>
</feature>
<dbReference type="Gene3D" id="3.40.50.1820">
    <property type="entry name" value="alpha/beta hydrolase"/>
    <property type="match status" value="1"/>
</dbReference>